<reference evidence="1 2" key="2">
    <citation type="journal article" date="2022" name="Mol. Ecol. Resour.">
        <title>The genomes of chicory, endive, great burdock and yacon provide insights into Asteraceae paleo-polyploidization history and plant inulin production.</title>
        <authorList>
            <person name="Fan W."/>
            <person name="Wang S."/>
            <person name="Wang H."/>
            <person name="Wang A."/>
            <person name="Jiang F."/>
            <person name="Liu H."/>
            <person name="Zhao H."/>
            <person name="Xu D."/>
            <person name="Zhang Y."/>
        </authorList>
    </citation>
    <scope>NUCLEOTIDE SEQUENCE [LARGE SCALE GENOMIC DNA]</scope>
    <source>
        <strain evidence="2">cv. Punajuju</strain>
        <tissue evidence="1">Leaves</tissue>
    </source>
</reference>
<comment type="caution">
    <text evidence="1">The sequence shown here is derived from an EMBL/GenBank/DDBJ whole genome shotgun (WGS) entry which is preliminary data.</text>
</comment>
<keyword evidence="2" id="KW-1185">Reference proteome</keyword>
<evidence type="ECO:0000313" key="1">
    <source>
        <dbReference type="EMBL" id="KAI3699371.1"/>
    </source>
</evidence>
<dbReference type="Proteomes" id="UP001055811">
    <property type="component" value="Linkage Group LG08"/>
</dbReference>
<dbReference type="EMBL" id="CM042016">
    <property type="protein sequence ID" value="KAI3699371.1"/>
    <property type="molecule type" value="Genomic_DNA"/>
</dbReference>
<accession>A0ACB8ZPX4</accession>
<sequence length="305" mass="33414">METPSSSSRRIPRSRALAMATNEESEKRVLKSRSALIDITNDSPIIGLAIGSLKTPSSTFSKKRTFIQNGESKQATTPGSGEALLRGQVKTLLQKVEEEAVISKISFEPRNLILEEGGFVNSPMYLLAPTPANTPQVSEILDEQEEDDEKLEVNSITKLVFTDNEDDDDESVCSIQVNLSTSDEELEESFEDGVDEFSEGLSKICVNDEVETQKICEVSNIRDVPDHQSGGVCGPPCDEILIFELLELKHDVADNGSGTWFLQDLLGKREDINSLASSMINPNAQPMVSVSPNAILMFSSNSREV</sequence>
<gene>
    <name evidence="1" type="ORF">L2E82_43632</name>
</gene>
<name>A0ACB8ZPX4_CICIN</name>
<organism evidence="1 2">
    <name type="scientific">Cichorium intybus</name>
    <name type="common">Chicory</name>
    <dbReference type="NCBI Taxonomy" id="13427"/>
    <lineage>
        <taxon>Eukaryota</taxon>
        <taxon>Viridiplantae</taxon>
        <taxon>Streptophyta</taxon>
        <taxon>Embryophyta</taxon>
        <taxon>Tracheophyta</taxon>
        <taxon>Spermatophyta</taxon>
        <taxon>Magnoliopsida</taxon>
        <taxon>eudicotyledons</taxon>
        <taxon>Gunneridae</taxon>
        <taxon>Pentapetalae</taxon>
        <taxon>asterids</taxon>
        <taxon>campanulids</taxon>
        <taxon>Asterales</taxon>
        <taxon>Asteraceae</taxon>
        <taxon>Cichorioideae</taxon>
        <taxon>Cichorieae</taxon>
        <taxon>Cichoriinae</taxon>
        <taxon>Cichorium</taxon>
    </lineage>
</organism>
<proteinExistence type="predicted"/>
<protein>
    <submittedName>
        <fullName evidence="1">Uncharacterized protein</fullName>
    </submittedName>
</protein>
<reference evidence="2" key="1">
    <citation type="journal article" date="2022" name="Mol. Ecol. Resour.">
        <title>The genomes of chicory, endive, great burdock and yacon provide insights into Asteraceae palaeo-polyploidization history and plant inulin production.</title>
        <authorList>
            <person name="Fan W."/>
            <person name="Wang S."/>
            <person name="Wang H."/>
            <person name="Wang A."/>
            <person name="Jiang F."/>
            <person name="Liu H."/>
            <person name="Zhao H."/>
            <person name="Xu D."/>
            <person name="Zhang Y."/>
        </authorList>
    </citation>
    <scope>NUCLEOTIDE SEQUENCE [LARGE SCALE GENOMIC DNA]</scope>
    <source>
        <strain evidence="2">cv. Punajuju</strain>
    </source>
</reference>
<evidence type="ECO:0000313" key="2">
    <source>
        <dbReference type="Proteomes" id="UP001055811"/>
    </source>
</evidence>